<evidence type="ECO:0000256" key="2">
    <source>
        <dbReference type="ARBA" id="ARBA00004496"/>
    </source>
</evidence>
<evidence type="ECO:0000256" key="16">
    <source>
        <dbReference type="ARBA" id="ARBA00047998"/>
    </source>
</evidence>
<evidence type="ECO:0000313" key="19">
    <source>
        <dbReference type="Ensembl" id="ENSEBUP00000025471.1"/>
    </source>
</evidence>
<comment type="catalytic activity">
    <reaction evidence="17">
        <text>a primary alcohol + NADP(+) = an aldehyde + NADPH + H(+)</text>
        <dbReference type="Rhea" id="RHEA:15937"/>
        <dbReference type="ChEBI" id="CHEBI:15378"/>
        <dbReference type="ChEBI" id="CHEBI:15734"/>
        <dbReference type="ChEBI" id="CHEBI:17478"/>
        <dbReference type="ChEBI" id="CHEBI:57783"/>
        <dbReference type="ChEBI" id="CHEBI:58349"/>
    </reaction>
    <physiologicalReaction direction="right-to-left" evidence="17">
        <dbReference type="Rhea" id="RHEA:15939"/>
    </physiologicalReaction>
</comment>
<keyword evidence="12" id="KW-0406">Ion transport</keyword>
<keyword evidence="6" id="KW-1003">Cell membrane</keyword>
<dbReference type="GO" id="GO:0008076">
    <property type="term" value="C:voltage-gated potassium channel complex"/>
    <property type="evidence" value="ECO:0007669"/>
    <property type="project" value="TreeGrafter"/>
</dbReference>
<dbReference type="PANTHER" id="PTHR43150:SF2">
    <property type="entry name" value="HYPERKINETIC, ISOFORM M"/>
    <property type="match status" value="1"/>
</dbReference>
<name>A0A8C4R667_EPTBU</name>
<comment type="similarity">
    <text evidence="3">Belongs to the shaker potassium channel beta subunit family.</text>
</comment>
<evidence type="ECO:0000256" key="14">
    <source>
        <dbReference type="ARBA" id="ARBA00031439"/>
    </source>
</evidence>
<evidence type="ECO:0000313" key="20">
    <source>
        <dbReference type="Proteomes" id="UP000694388"/>
    </source>
</evidence>
<dbReference type="PRINTS" id="PR01578">
    <property type="entry name" value="KCNAB1CHANEL"/>
</dbReference>
<keyword evidence="8" id="KW-0633">Potassium transport</keyword>
<comment type="subcellular location">
    <subcellularLocation>
        <location evidence="1">Cell membrane</location>
        <topology evidence="1">Peripheral membrane protein</topology>
        <orientation evidence="1">Cytoplasmic side</orientation>
    </subcellularLocation>
    <subcellularLocation>
        <location evidence="2">Cytoplasm</location>
    </subcellularLocation>
</comment>
<evidence type="ECO:0000256" key="6">
    <source>
        <dbReference type="ARBA" id="ARBA00022475"/>
    </source>
</evidence>
<dbReference type="InterPro" id="IPR005399">
    <property type="entry name" value="K_chnl_volt-dep_bsu_KCNAB-rel"/>
</dbReference>
<dbReference type="SUPFAM" id="SSF51430">
    <property type="entry name" value="NAD(P)-linked oxidoreductase"/>
    <property type="match status" value="1"/>
</dbReference>
<evidence type="ECO:0000256" key="10">
    <source>
        <dbReference type="ARBA" id="ARBA00022958"/>
    </source>
</evidence>
<dbReference type="Ensembl" id="ENSEBUT00000026047.1">
    <property type="protein sequence ID" value="ENSEBUP00000025471.1"/>
    <property type="gene ID" value="ENSEBUG00000015701.1"/>
</dbReference>
<evidence type="ECO:0000256" key="5">
    <source>
        <dbReference type="ARBA" id="ARBA00022448"/>
    </source>
</evidence>
<evidence type="ECO:0000256" key="8">
    <source>
        <dbReference type="ARBA" id="ARBA00022538"/>
    </source>
</evidence>
<dbReference type="InterPro" id="IPR036812">
    <property type="entry name" value="NAD(P)_OxRdtase_dom_sf"/>
</dbReference>
<evidence type="ECO:0000256" key="4">
    <source>
        <dbReference type="ARBA" id="ARBA00013314"/>
    </source>
</evidence>
<accession>A0A8C4R667</accession>
<reference evidence="19" key="1">
    <citation type="submission" date="2025-08" db="UniProtKB">
        <authorList>
            <consortium name="Ensembl"/>
        </authorList>
    </citation>
    <scope>IDENTIFICATION</scope>
</reference>
<dbReference type="GO" id="GO:0005249">
    <property type="term" value="F:voltage-gated potassium channel activity"/>
    <property type="evidence" value="ECO:0007669"/>
    <property type="project" value="InterPro"/>
</dbReference>
<dbReference type="InterPro" id="IPR005400">
    <property type="entry name" value="K_chnl_volt-dep_bsu_KCNAB1"/>
</dbReference>
<evidence type="ECO:0000256" key="9">
    <source>
        <dbReference type="ARBA" id="ARBA00022857"/>
    </source>
</evidence>
<evidence type="ECO:0000259" key="18">
    <source>
        <dbReference type="Pfam" id="PF00248"/>
    </source>
</evidence>
<dbReference type="InterPro" id="IPR005983">
    <property type="entry name" value="K_chnl_volt-dep_bsu_KCNAB"/>
</dbReference>
<dbReference type="AlphaFoldDB" id="A0A8C4R667"/>
<dbReference type="GO" id="GO:0044325">
    <property type="term" value="F:transmembrane transporter binding"/>
    <property type="evidence" value="ECO:0007669"/>
    <property type="project" value="TreeGrafter"/>
</dbReference>
<dbReference type="Proteomes" id="UP000694388">
    <property type="component" value="Unplaced"/>
</dbReference>
<reference evidence="19" key="2">
    <citation type="submission" date="2025-09" db="UniProtKB">
        <authorList>
            <consortium name="Ensembl"/>
        </authorList>
    </citation>
    <scope>IDENTIFICATION</scope>
</reference>
<evidence type="ECO:0000256" key="13">
    <source>
        <dbReference type="ARBA" id="ARBA00023136"/>
    </source>
</evidence>
<evidence type="ECO:0000256" key="12">
    <source>
        <dbReference type="ARBA" id="ARBA00023065"/>
    </source>
</evidence>
<evidence type="ECO:0000256" key="1">
    <source>
        <dbReference type="ARBA" id="ARBA00004413"/>
    </source>
</evidence>
<dbReference type="GO" id="GO:0015459">
    <property type="term" value="F:potassium channel regulator activity"/>
    <property type="evidence" value="ECO:0007669"/>
    <property type="project" value="TreeGrafter"/>
</dbReference>
<keyword evidence="7" id="KW-0963">Cytoplasm</keyword>
<dbReference type="InterPro" id="IPR023210">
    <property type="entry name" value="NADP_OxRdtase_dom"/>
</dbReference>
<protein>
    <recommendedName>
        <fullName evidence="4">Voltage-gated potassium channel subunit beta-1</fullName>
    </recommendedName>
    <alternativeName>
        <fullName evidence="14">K(+) channel subunit beta-1</fullName>
    </alternativeName>
    <alternativeName>
        <fullName evidence="15">Kv-beta-1</fullName>
    </alternativeName>
</protein>
<evidence type="ECO:0000256" key="7">
    <source>
        <dbReference type="ARBA" id="ARBA00022490"/>
    </source>
</evidence>
<keyword evidence="9" id="KW-0521">NADP</keyword>
<dbReference type="GeneTree" id="ENSGT00940000157867"/>
<dbReference type="PRINTS" id="PR01577">
    <property type="entry name" value="KCNABCHANNEL"/>
</dbReference>
<evidence type="ECO:0000256" key="15">
    <source>
        <dbReference type="ARBA" id="ARBA00032588"/>
    </source>
</evidence>
<dbReference type="OMA" id="MYREEYH"/>
<sequence>MWVPTVRHAVSAAASTRAWCTGTWVTFGSQINEETAEQLMTAAYENGINFFDTAEVYAGGKAEVVLGNIIKKKGWRRSSLVITTKIYWGGKAETERGLSRKHIIEGLSASLKRLQMDYVDVVFANRPDPNTPMEEIVRAMSHLISKGRAMYWGTSRWSVAEIMEAYSVARQFNLIPPVCEQAEYNLFHRDKVELQLPELYHKIGIGAITWSPLACGLLTGKYDHRIPEDSRASLKGYQWLKEKVLSEEGKRQQGRLKELQSITERLECTMSQLAIAWCLHNESVSSVLLGATKVEQLIENLGAIQVLPKLTAALLVEIDNILGNKPAGRKESRP</sequence>
<dbReference type="GO" id="GO:0005737">
    <property type="term" value="C:cytoplasm"/>
    <property type="evidence" value="ECO:0007669"/>
    <property type="project" value="UniProtKB-SubCell"/>
</dbReference>
<proteinExistence type="inferred from homology"/>
<comment type="catalytic activity">
    <reaction evidence="16">
        <text>a secondary alcohol + NADP(+) = a ketone + NADPH + H(+)</text>
        <dbReference type="Rhea" id="RHEA:19257"/>
        <dbReference type="ChEBI" id="CHEBI:15378"/>
        <dbReference type="ChEBI" id="CHEBI:17087"/>
        <dbReference type="ChEBI" id="CHEBI:35681"/>
        <dbReference type="ChEBI" id="CHEBI:57783"/>
        <dbReference type="ChEBI" id="CHEBI:58349"/>
    </reaction>
    <physiologicalReaction direction="right-to-left" evidence="16">
        <dbReference type="Rhea" id="RHEA:19259"/>
    </physiologicalReaction>
</comment>
<keyword evidence="11" id="KW-0560">Oxidoreductase</keyword>
<dbReference type="NCBIfam" id="TIGR01293">
    <property type="entry name" value="Kv_beta"/>
    <property type="match status" value="1"/>
</dbReference>
<dbReference type="PANTHER" id="PTHR43150">
    <property type="entry name" value="HYPERKINETIC, ISOFORM M"/>
    <property type="match status" value="1"/>
</dbReference>
<organism evidence="19 20">
    <name type="scientific">Eptatretus burgeri</name>
    <name type="common">Inshore hagfish</name>
    <dbReference type="NCBI Taxonomy" id="7764"/>
    <lineage>
        <taxon>Eukaryota</taxon>
        <taxon>Metazoa</taxon>
        <taxon>Chordata</taxon>
        <taxon>Craniata</taxon>
        <taxon>Vertebrata</taxon>
        <taxon>Cyclostomata</taxon>
        <taxon>Myxini</taxon>
        <taxon>Myxiniformes</taxon>
        <taxon>Myxinidae</taxon>
        <taxon>Eptatretinae</taxon>
        <taxon>Eptatretus</taxon>
    </lineage>
</organism>
<evidence type="ECO:0000256" key="11">
    <source>
        <dbReference type="ARBA" id="ARBA00023002"/>
    </source>
</evidence>
<feature type="domain" description="NADP-dependent oxidoreductase" evidence="18">
    <location>
        <begin position="20"/>
        <end position="318"/>
    </location>
</feature>
<keyword evidence="13" id="KW-0472">Membrane</keyword>
<dbReference type="Gene3D" id="3.20.20.100">
    <property type="entry name" value="NADP-dependent oxidoreductase domain"/>
    <property type="match status" value="1"/>
</dbReference>
<dbReference type="GO" id="GO:1901379">
    <property type="term" value="P:regulation of potassium ion transmembrane transport"/>
    <property type="evidence" value="ECO:0007669"/>
    <property type="project" value="TreeGrafter"/>
</dbReference>
<keyword evidence="20" id="KW-1185">Reference proteome</keyword>
<dbReference type="GO" id="GO:0016491">
    <property type="term" value="F:oxidoreductase activity"/>
    <property type="evidence" value="ECO:0007669"/>
    <property type="project" value="UniProtKB-KW"/>
</dbReference>
<evidence type="ECO:0000256" key="3">
    <source>
        <dbReference type="ARBA" id="ARBA00006515"/>
    </source>
</evidence>
<keyword evidence="10" id="KW-0630">Potassium</keyword>
<dbReference type="Pfam" id="PF00248">
    <property type="entry name" value="Aldo_ket_red"/>
    <property type="match status" value="1"/>
</dbReference>
<evidence type="ECO:0000256" key="17">
    <source>
        <dbReference type="ARBA" id="ARBA00048943"/>
    </source>
</evidence>
<dbReference type="FunFam" id="3.20.20.100:FF:000001">
    <property type="entry name" value="voltage-gated potassium channel subunit beta-2 isoform X2"/>
    <property type="match status" value="1"/>
</dbReference>
<keyword evidence="5" id="KW-0813">Transport</keyword>